<dbReference type="GO" id="GO:0000155">
    <property type="term" value="F:phosphorelay sensor kinase activity"/>
    <property type="evidence" value="ECO:0007669"/>
    <property type="project" value="InterPro"/>
</dbReference>
<keyword evidence="5" id="KW-0902">Two-component regulatory system</keyword>
<comment type="caution">
    <text evidence="7">The sequence shown here is derived from an EMBL/GenBank/DDBJ whole genome shotgun (WGS) entry which is preliminary data.</text>
</comment>
<proteinExistence type="predicted"/>
<dbReference type="SUPFAM" id="SSF55781">
    <property type="entry name" value="GAF domain-like"/>
    <property type="match status" value="1"/>
</dbReference>
<dbReference type="Pfam" id="PF13185">
    <property type="entry name" value="GAF_2"/>
    <property type="match status" value="1"/>
</dbReference>
<dbReference type="RefSeq" id="WP_110519210.1">
    <property type="nucleotide sequence ID" value="NZ_PDOF01000001.1"/>
</dbReference>
<keyword evidence="4 7" id="KW-0418">Kinase</keyword>
<evidence type="ECO:0000313" key="7">
    <source>
        <dbReference type="EMBL" id="PYZ98920.1"/>
    </source>
</evidence>
<dbReference type="SUPFAM" id="SSF55874">
    <property type="entry name" value="ATPase domain of HSP90 chaperone/DNA topoisomerase II/histidine kinase"/>
    <property type="match status" value="1"/>
</dbReference>
<evidence type="ECO:0000259" key="6">
    <source>
        <dbReference type="SMART" id="SM00065"/>
    </source>
</evidence>
<evidence type="ECO:0000256" key="4">
    <source>
        <dbReference type="ARBA" id="ARBA00022777"/>
    </source>
</evidence>
<dbReference type="GO" id="GO:0046983">
    <property type="term" value="F:protein dimerization activity"/>
    <property type="evidence" value="ECO:0007669"/>
    <property type="project" value="InterPro"/>
</dbReference>
<dbReference type="EMBL" id="PDOF01000001">
    <property type="protein sequence ID" value="PYZ98920.1"/>
    <property type="molecule type" value="Genomic_DNA"/>
</dbReference>
<protein>
    <recommendedName>
        <fullName evidence="2">histidine kinase</fullName>
        <ecNumber evidence="2">2.7.13.3</ecNumber>
    </recommendedName>
</protein>
<name>A0A2W0HG68_9BACI</name>
<dbReference type="PANTHER" id="PTHR24421">
    <property type="entry name" value="NITRATE/NITRITE SENSOR PROTEIN NARX-RELATED"/>
    <property type="match status" value="1"/>
</dbReference>
<dbReference type="InterPro" id="IPR036890">
    <property type="entry name" value="HATPase_C_sf"/>
</dbReference>
<dbReference type="CDD" id="cd16917">
    <property type="entry name" value="HATPase_UhpB-NarQ-NarX-like"/>
    <property type="match status" value="1"/>
</dbReference>
<dbReference type="Gene3D" id="3.30.450.40">
    <property type="match status" value="1"/>
</dbReference>
<sequence>MNRRDELFLIKSIAERLNKETSADSMFKVVLQQILKLTNLQSGWIFLINSDRSYTLAASASLPEALACENRKYMNEGGCYCINRCADGRLNEAANIIECKRIEDALRFERGDIEGITHHASIPLKTGNETFGLLNIASPDKKKFSTVELTILESVALQIGTAWERIRLSEREKANRILEERNRLARDLHDSVNQQLFSIMYTAKGLERHVADPETLSGLREVHAMSKQALAQMKSLIWQLRPDRIEEGLESNICGYGKEQGLHVMYRSSAGDIPDPVRTGFWKITREALNNVKKHAGTSDVHVTLSEKDGCYQLNVQDYGKGFQTENPRSGCLGLLSMQERAALMNGRFSISSSPEKGTKITVTVKKEGENRE</sequence>
<dbReference type="Proteomes" id="UP000248066">
    <property type="component" value="Unassembled WGS sequence"/>
</dbReference>
<keyword evidence="8" id="KW-1185">Reference proteome</keyword>
<dbReference type="GO" id="GO:0016020">
    <property type="term" value="C:membrane"/>
    <property type="evidence" value="ECO:0007669"/>
    <property type="project" value="InterPro"/>
</dbReference>
<organism evidence="7 8">
    <name type="scientific">Alteribacter lacisalsi</name>
    <dbReference type="NCBI Taxonomy" id="2045244"/>
    <lineage>
        <taxon>Bacteria</taxon>
        <taxon>Bacillati</taxon>
        <taxon>Bacillota</taxon>
        <taxon>Bacilli</taxon>
        <taxon>Bacillales</taxon>
        <taxon>Bacillaceae</taxon>
        <taxon>Alteribacter</taxon>
    </lineage>
</organism>
<dbReference type="OrthoDB" id="9795828at2"/>
<dbReference type="InterPro" id="IPR003018">
    <property type="entry name" value="GAF"/>
</dbReference>
<keyword evidence="3" id="KW-0808">Transferase</keyword>
<dbReference type="Pfam" id="PF07730">
    <property type="entry name" value="HisKA_3"/>
    <property type="match status" value="1"/>
</dbReference>
<dbReference type="SMART" id="SM00065">
    <property type="entry name" value="GAF"/>
    <property type="match status" value="1"/>
</dbReference>
<evidence type="ECO:0000256" key="3">
    <source>
        <dbReference type="ARBA" id="ARBA00022679"/>
    </source>
</evidence>
<dbReference type="Gene3D" id="1.20.5.1930">
    <property type="match status" value="1"/>
</dbReference>
<evidence type="ECO:0000256" key="5">
    <source>
        <dbReference type="ARBA" id="ARBA00023012"/>
    </source>
</evidence>
<reference evidence="7 8" key="1">
    <citation type="submission" date="2017-10" db="EMBL/GenBank/DDBJ databases">
        <title>Bacillus sp. nov., a halophilic bacterium isolated from a Yangshapao Lake.</title>
        <authorList>
            <person name="Wang H."/>
        </authorList>
    </citation>
    <scope>NUCLEOTIDE SEQUENCE [LARGE SCALE GENOMIC DNA]</scope>
    <source>
        <strain evidence="7 8">YSP-3</strain>
    </source>
</reference>
<dbReference type="InterPro" id="IPR011712">
    <property type="entry name" value="Sig_transdc_His_kin_sub3_dim/P"/>
</dbReference>
<dbReference type="InterPro" id="IPR029016">
    <property type="entry name" value="GAF-like_dom_sf"/>
</dbReference>
<dbReference type="InterPro" id="IPR003594">
    <property type="entry name" value="HATPase_dom"/>
</dbReference>
<feature type="domain" description="GAF" evidence="6">
    <location>
        <begin position="22"/>
        <end position="173"/>
    </location>
</feature>
<dbReference type="InterPro" id="IPR050482">
    <property type="entry name" value="Sensor_HK_TwoCompSys"/>
</dbReference>
<comment type="catalytic activity">
    <reaction evidence="1">
        <text>ATP + protein L-histidine = ADP + protein N-phospho-L-histidine.</text>
        <dbReference type="EC" id="2.7.13.3"/>
    </reaction>
</comment>
<dbReference type="Gene3D" id="3.30.565.10">
    <property type="entry name" value="Histidine kinase-like ATPase, C-terminal domain"/>
    <property type="match status" value="1"/>
</dbReference>
<dbReference type="EC" id="2.7.13.3" evidence="2"/>
<accession>A0A2W0HG68</accession>
<dbReference type="AlphaFoldDB" id="A0A2W0HG68"/>
<evidence type="ECO:0000256" key="1">
    <source>
        <dbReference type="ARBA" id="ARBA00000085"/>
    </source>
</evidence>
<evidence type="ECO:0000256" key="2">
    <source>
        <dbReference type="ARBA" id="ARBA00012438"/>
    </source>
</evidence>
<evidence type="ECO:0000313" key="8">
    <source>
        <dbReference type="Proteomes" id="UP000248066"/>
    </source>
</evidence>
<dbReference type="Pfam" id="PF02518">
    <property type="entry name" value="HATPase_c"/>
    <property type="match status" value="1"/>
</dbReference>
<gene>
    <name evidence="7" type="ORF">CR205_10220</name>
</gene>
<dbReference type="PANTHER" id="PTHR24421:SF40">
    <property type="entry name" value="SENSOR HISTIDINE KINASE YHCY"/>
    <property type="match status" value="1"/>
</dbReference>